<dbReference type="Gene3D" id="3.20.20.80">
    <property type="entry name" value="Glycosidases"/>
    <property type="match status" value="1"/>
</dbReference>
<dbReference type="GO" id="GO:0030245">
    <property type="term" value="P:cellulose catabolic process"/>
    <property type="evidence" value="ECO:0007669"/>
    <property type="project" value="UniProtKB-KW"/>
</dbReference>
<feature type="domain" description="BACON" evidence="10">
    <location>
        <begin position="64"/>
        <end position="117"/>
    </location>
</feature>
<evidence type="ECO:0000256" key="6">
    <source>
        <dbReference type="ARBA" id="ARBA00023326"/>
    </source>
</evidence>
<feature type="chain" id="PRO_5042712590" evidence="8">
    <location>
        <begin position="22"/>
        <end position="490"/>
    </location>
</feature>
<keyword evidence="4" id="KW-0119">Carbohydrate metabolism</keyword>
<dbReference type="GO" id="GO:0008422">
    <property type="term" value="F:beta-glucosidase activity"/>
    <property type="evidence" value="ECO:0007669"/>
    <property type="project" value="TreeGrafter"/>
</dbReference>
<evidence type="ECO:0000259" key="9">
    <source>
        <dbReference type="Pfam" id="PF00150"/>
    </source>
</evidence>
<evidence type="ECO:0000256" key="7">
    <source>
        <dbReference type="RuleBase" id="RU361153"/>
    </source>
</evidence>
<dbReference type="PANTHER" id="PTHR31297">
    <property type="entry name" value="GLUCAN ENDO-1,6-BETA-GLUCOSIDASE B"/>
    <property type="match status" value="1"/>
</dbReference>
<dbReference type="GO" id="GO:0009986">
    <property type="term" value="C:cell surface"/>
    <property type="evidence" value="ECO:0007669"/>
    <property type="project" value="TreeGrafter"/>
</dbReference>
<dbReference type="InterPro" id="IPR013783">
    <property type="entry name" value="Ig-like_fold"/>
</dbReference>
<reference evidence="12 13" key="1">
    <citation type="submission" date="2018-08" db="EMBL/GenBank/DDBJ databases">
        <title>A genome reference for cultivated species of the human gut microbiota.</title>
        <authorList>
            <person name="Zou Y."/>
            <person name="Xue W."/>
            <person name="Luo G."/>
        </authorList>
    </citation>
    <scope>NUCLEOTIDE SEQUENCE [LARGE SCALE GENOMIC DNA]</scope>
    <source>
        <strain evidence="12 13">AF24-12</strain>
    </source>
</reference>
<gene>
    <name evidence="12" type="ORF">DWY11_03090</name>
    <name evidence="11" type="ORF">NNC55_02250</name>
</gene>
<comment type="similarity">
    <text evidence="1 7">Belongs to the glycosyl hydrolase 5 (cellulase A) family.</text>
</comment>
<evidence type="ECO:0000256" key="1">
    <source>
        <dbReference type="ARBA" id="ARBA00005641"/>
    </source>
</evidence>
<dbReference type="SUPFAM" id="SSF51445">
    <property type="entry name" value="(Trans)glycosidases"/>
    <property type="match status" value="1"/>
</dbReference>
<evidence type="ECO:0000259" key="10">
    <source>
        <dbReference type="Pfam" id="PF13004"/>
    </source>
</evidence>
<comment type="caution">
    <text evidence="12">The sequence shown here is derived from an EMBL/GenBank/DDBJ whole genome shotgun (WGS) entry which is preliminary data.</text>
</comment>
<keyword evidence="3" id="KW-0136">Cellulose degradation</keyword>
<dbReference type="AlphaFoldDB" id="A0A3R5ZL49"/>
<dbReference type="PROSITE" id="PS51257">
    <property type="entry name" value="PROKAR_LIPOPROTEIN"/>
    <property type="match status" value="1"/>
</dbReference>
<dbReference type="Proteomes" id="UP001204486">
    <property type="component" value="Unassembled WGS sequence"/>
</dbReference>
<evidence type="ECO:0000256" key="4">
    <source>
        <dbReference type="ARBA" id="ARBA00023277"/>
    </source>
</evidence>
<dbReference type="EMBL" id="JANDWN010000003">
    <property type="protein sequence ID" value="MCP9598783.1"/>
    <property type="molecule type" value="Genomic_DNA"/>
</dbReference>
<dbReference type="InterPro" id="IPR024361">
    <property type="entry name" value="BACON"/>
</dbReference>
<proteinExistence type="inferred from homology"/>
<evidence type="ECO:0000256" key="8">
    <source>
        <dbReference type="SAM" id="SignalP"/>
    </source>
</evidence>
<evidence type="ECO:0000313" key="11">
    <source>
        <dbReference type="EMBL" id="MCP9598783.1"/>
    </source>
</evidence>
<dbReference type="InterPro" id="IPR001547">
    <property type="entry name" value="Glyco_hydro_5"/>
</dbReference>
<dbReference type="PANTHER" id="PTHR31297:SF41">
    <property type="entry name" value="ENDOGLUCANASE, PUTATIVE (AFU_ORTHOLOGUE AFUA_5G01830)-RELATED"/>
    <property type="match status" value="1"/>
</dbReference>
<evidence type="ECO:0000256" key="2">
    <source>
        <dbReference type="ARBA" id="ARBA00022801"/>
    </source>
</evidence>
<keyword evidence="6" id="KW-0624">Polysaccharide degradation</keyword>
<keyword evidence="5 7" id="KW-0326">Glycosidase</keyword>
<dbReference type="Pfam" id="PF00150">
    <property type="entry name" value="Cellulase"/>
    <property type="match status" value="1"/>
</dbReference>
<feature type="domain" description="Glycoside hydrolase family 5" evidence="9">
    <location>
        <begin position="153"/>
        <end position="460"/>
    </location>
</feature>
<dbReference type="GO" id="GO:0005576">
    <property type="term" value="C:extracellular region"/>
    <property type="evidence" value="ECO:0007669"/>
    <property type="project" value="TreeGrafter"/>
</dbReference>
<sequence length="490" mass="54408">MKNIKYLFLLLMGLVVGFAFTACSDDDDDPVRFKVLNPELTFEGVGGTQTLSVQSPEKPTLTITEGSDFLTLAEASVEGDVYNYDVTLAANPGEESRTASIRVVAGTSRKDVAISQNVQPVKVPTGEMTHSAKELAALMYAGINIGNTMECPADEGAWSGYKVNEEYIKGLKAAGFNAVRIPCAWDSYITDKTSFEIDAKWLDRVARVVSWCIQNDMYVVLNSHWDNGWLEDNIFDASKKDAINAEQKAIWTQIANKFKDYDEHLLFAACNEPGMNETSSKGKKWTDAEAVARVVEYEQTMIDAVRATGGNNAKRTLIVQGLGTSIAETNDHMIALPTDAAEDRLMVEVHFYEPYQFALMEEDASWGKCYYFWGKGNQVAGSDRNTPDAFAEAWVDASMKKMYDKYVSKGIPCIIGEYSAMFRNLSENQDIHDKSVAYYGEYVTKVAKNNGCVPFYWETGSVINRKDGSVKKQAVVDGLMKGAQEGKYPW</sequence>
<evidence type="ECO:0000256" key="5">
    <source>
        <dbReference type="ARBA" id="ARBA00023295"/>
    </source>
</evidence>
<protein>
    <submittedName>
        <fullName evidence="11">Cellulase family glycosylhydrolase</fullName>
    </submittedName>
    <submittedName>
        <fullName evidence="12">Glycosyl hydrolase family 5</fullName>
    </submittedName>
</protein>
<evidence type="ECO:0000256" key="3">
    <source>
        <dbReference type="ARBA" id="ARBA00023001"/>
    </source>
</evidence>
<dbReference type="Proteomes" id="UP000283872">
    <property type="component" value="Unassembled WGS sequence"/>
</dbReference>
<keyword evidence="2 7" id="KW-0378">Hydrolase</keyword>
<dbReference type="InterPro" id="IPR017853">
    <property type="entry name" value="GH"/>
</dbReference>
<name>A0A3R5ZL49_9BACT</name>
<dbReference type="EMBL" id="QRVA01000004">
    <property type="protein sequence ID" value="RGS18323.1"/>
    <property type="molecule type" value="Genomic_DNA"/>
</dbReference>
<dbReference type="InterPro" id="IPR050386">
    <property type="entry name" value="Glycosyl_hydrolase_5"/>
</dbReference>
<dbReference type="Gene3D" id="2.60.40.10">
    <property type="entry name" value="Immunoglobulins"/>
    <property type="match status" value="1"/>
</dbReference>
<dbReference type="CDD" id="cd14948">
    <property type="entry name" value="BACON"/>
    <property type="match status" value="1"/>
</dbReference>
<organism evidence="12 13">
    <name type="scientific">Segatella copri</name>
    <dbReference type="NCBI Taxonomy" id="165179"/>
    <lineage>
        <taxon>Bacteria</taxon>
        <taxon>Pseudomonadati</taxon>
        <taxon>Bacteroidota</taxon>
        <taxon>Bacteroidia</taxon>
        <taxon>Bacteroidales</taxon>
        <taxon>Prevotellaceae</taxon>
        <taxon>Segatella</taxon>
    </lineage>
</organism>
<reference evidence="11" key="2">
    <citation type="submission" date="2022-07" db="EMBL/GenBank/DDBJ databases">
        <title>Prevotella copri.</title>
        <authorList>
            <person name="Yang C."/>
        </authorList>
    </citation>
    <scope>NUCLEOTIDE SEQUENCE</scope>
    <source>
        <strain evidence="11">HF1476</strain>
    </source>
</reference>
<dbReference type="RefSeq" id="WP_118085627.1">
    <property type="nucleotide sequence ID" value="NZ_JANDWK010000003.1"/>
</dbReference>
<accession>A0A3R5ZL49</accession>
<evidence type="ECO:0000313" key="12">
    <source>
        <dbReference type="EMBL" id="RGS18323.1"/>
    </source>
</evidence>
<feature type="signal peptide" evidence="8">
    <location>
        <begin position="1"/>
        <end position="21"/>
    </location>
</feature>
<evidence type="ECO:0000313" key="13">
    <source>
        <dbReference type="Proteomes" id="UP000283872"/>
    </source>
</evidence>
<dbReference type="Pfam" id="PF13004">
    <property type="entry name" value="BACON"/>
    <property type="match status" value="1"/>
</dbReference>
<keyword evidence="8" id="KW-0732">Signal</keyword>